<organism evidence="1 2">
    <name type="scientific">Nostoc flagelliforme CCNUN1</name>
    <dbReference type="NCBI Taxonomy" id="2038116"/>
    <lineage>
        <taxon>Bacteria</taxon>
        <taxon>Bacillati</taxon>
        <taxon>Cyanobacteriota</taxon>
        <taxon>Cyanophyceae</taxon>
        <taxon>Nostocales</taxon>
        <taxon>Nostocaceae</taxon>
        <taxon>Nostoc</taxon>
    </lineage>
</organism>
<keyword evidence="2" id="KW-1185">Reference proteome</keyword>
<gene>
    <name evidence="1" type="ORF">COO91_04153</name>
</gene>
<sequence>MRYSITSQAVGARQCRALTGIPRGNENRYIQPSLPNSA</sequence>
<dbReference type="EMBL" id="CP024785">
    <property type="protein sequence ID" value="AUB38188.1"/>
    <property type="molecule type" value="Genomic_DNA"/>
</dbReference>
<name>A0A2K8SS15_9NOSO</name>
<dbReference type="AlphaFoldDB" id="A0A2K8SS15"/>
<protein>
    <submittedName>
        <fullName evidence="1">Uncharacterized protein</fullName>
    </submittedName>
</protein>
<dbReference type="KEGG" id="nfl:COO91_04153"/>
<reference evidence="1 2" key="1">
    <citation type="submission" date="2017-11" db="EMBL/GenBank/DDBJ databases">
        <title>Complete genome of a free-living desiccation-tolerant cyanobacterium and its photosynthetic adaptation to extreme terrestrial habitat.</title>
        <authorList>
            <person name="Shang J."/>
        </authorList>
    </citation>
    <scope>NUCLEOTIDE SEQUENCE [LARGE SCALE GENOMIC DNA]</scope>
    <source>
        <strain evidence="1 2">CCNUN1</strain>
    </source>
</reference>
<accession>A0A2K8SS15</accession>
<evidence type="ECO:0000313" key="2">
    <source>
        <dbReference type="Proteomes" id="UP000232003"/>
    </source>
</evidence>
<evidence type="ECO:0000313" key="1">
    <source>
        <dbReference type="EMBL" id="AUB38188.1"/>
    </source>
</evidence>
<dbReference type="Proteomes" id="UP000232003">
    <property type="component" value="Chromosome"/>
</dbReference>
<proteinExistence type="predicted"/>